<evidence type="ECO:0000313" key="6">
    <source>
        <dbReference type="Proteomes" id="UP000516656"/>
    </source>
</evidence>
<keyword evidence="2" id="KW-0732">Signal</keyword>
<dbReference type="EMBL" id="CP061855">
    <property type="protein sequence ID" value="QOD58756.1"/>
    <property type="molecule type" value="Genomic_DNA"/>
</dbReference>
<reference evidence="4 6" key="3">
    <citation type="submission" date="2020-09" db="EMBL/GenBank/DDBJ databases">
        <title>Complete, closed and curated genome sequences of Photobacterium damselae subsp. piscicida isolates from Australia indicate localised evolution and additional plasmid-borne pathogenicity mechanisms.</title>
        <authorList>
            <person name="Baseggio L."/>
            <person name="Silayeva O."/>
            <person name="Buller N."/>
            <person name="Landos M."/>
            <person name="Engelstaedter J."/>
            <person name="Barnes A.C."/>
        </authorList>
    </citation>
    <scope>NUCLEOTIDE SEQUENCE [LARGE SCALE GENOMIC DNA]</scope>
    <source>
        <strain evidence="4 6">AS-16-0540-1</strain>
    </source>
</reference>
<evidence type="ECO:0000313" key="4">
    <source>
        <dbReference type="EMBL" id="QOD58756.1"/>
    </source>
</evidence>
<proteinExistence type="predicted"/>
<evidence type="ECO:0000313" key="5">
    <source>
        <dbReference type="Proteomes" id="UP000218676"/>
    </source>
</evidence>
<protein>
    <recommendedName>
        <fullName evidence="7">DUF1496 domain-containing protein</fullName>
    </recommendedName>
</protein>
<dbReference type="AlphaFoldDB" id="A0A1V1VFS6"/>
<reference evidence="3" key="1">
    <citation type="journal article" date="2017" name="Genome Announc.">
        <title>Whole-Genome Sequence of Photobacterium damselae subsp. piscicida Strain 91-197, Isolated from Hybrid Striped Bass (Morone sp.) in the United States.</title>
        <authorList>
            <person name="Teru Y."/>
            <person name="Hikima J."/>
            <person name="Kono T."/>
            <person name="Sakai M."/>
            <person name="Takano T."/>
            <person name="Hawke J.P."/>
            <person name="Takeyama H."/>
            <person name="Aoki T."/>
        </authorList>
    </citation>
    <scope>NUCLEOTIDE SEQUENCE</scope>
    <source>
        <strain evidence="3">91-197</strain>
    </source>
</reference>
<evidence type="ECO:0000256" key="1">
    <source>
        <dbReference type="SAM" id="MobiDB-lite"/>
    </source>
</evidence>
<feature type="chain" id="PRO_5041531079" description="DUF1496 domain-containing protein" evidence="2">
    <location>
        <begin position="19"/>
        <end position="132"/>
    </location>
</feature>
<organism evidence="4 6">
    <name type="scientific">Photobacterium damsela subsp. piscicida</name>
    <name type="common">Pasteurella piscicida</name>
    <dbReference type="NCBI Taxonomy" id="38294"/>
    <lineage>
        <taxon>Bacteria</taxon>
        <taxon>Pseudomonadati</taxon>
        <taxon>Pseudomonadota</taxon>
        <taxon>Gammaproteobacteria</taxon>
        <taxon>Vibrionales</taxon>
        <taxon>Vibrionaceae</taxon>
        <taxon>Photobacterium</taxon>
    </lineage>
</organism>
<sequence>MKALLLVALSIFAFQAQAQDKYVCKSGNSERVIEVVYTNPDSSVPCEVHYTKASGTEVLWQASHEKGYCETKAQDFAEKLTSLGIPCTAASSDGSISHKAMTQTTAEPTAQPQAVEVQAPVEPSAAAPAVSQ</sequence>
<evidence type="ECO:0000256" key="2">
    <source>
        <dbReference type="SAM" id="SignalP"/>
    </source>
</evidence>
<feature type="compositionally biased region" description="Low complexity" evidence="1">
    <location>
        <begin position="100"/>
        <end position="132"/>
    </location>
</feature>
<feature type="region of interest" description="Disordered" evidence="1">
    <location>
        <begin position="91"/>
        <end position="132"/>
    </location>
</feature>
<dbReference type="Proteomes" id="UP000516656">
    <property type="component" value="Chromosome 2"/>
</dbReference>
<evidence type="ECO:0000313" key="3">
    <source>
        <dbReference type="EMBL" id="BAX54617.1"/>
    </source>
</evidence>
<feature type="signal peptide" evidence="2">
    <location>
        <begin position="1"/>
        <end position="18"/>
    </location>
</feature>
<name>A0A1V1VFS6_PHODP</name>
<gene>
    <name evidence="4" type="ORF">IC627_18425</name>
    <name evidence="3" type="ORF">PDPUS_2_00031</name>
</gene>
<dbReference type="RefSeq" id="WP_086959217.1">
    <property type="nucleotide sequence ID" value="NZ_AP018046.1"/>
</dbReference>
<accession>A0A1V1VFS6</accession>
<dbReference type="EMBL" id="AP018046">
    <property type="protein sequence ID" value="BAX54617.1"/>
    <property type="molecule type" value="Genomic_DNA"/>
</dbReference>
<reference evidence="5" key="2">
    <citation type="submission" date="2017-05" db="EMBL/GenBank/DDBJ databases">
        <title>Whole genome sequence of fish pathogenic bacteria, Photobacterium damselae subsp. piscicida, strain 91-197, isolated from hybrid striped bass (Morone sp.) in USA.</title>
        <authorList>
            <person name="Teru Y."/>
            <person name="Hikima J."/>
            <person name="Kono T."/>
            <person name="Sakai M."/>
            <person name="Takano T."/>
            <person name="Hawke J.P."/>
            <person name="Takeyama H."/>
            <person name="Aoki T."/>
        </authorList>
    </citation>
    <scope>NUCLEOTIDE SEQUENCE [LARGE SCALE GENOMIC DNA]</scope>
    <source>
        <strain evidence="5">91-197</strain>
    </source>
</reference>
<dbReference type="Proteomes" id="UP000218676">
    <property type="component" value="Chromosome 2"/>
</dbReference>
<evidence type="ECO:0008006" key="7">
    <source>
        <dbReference type="Google" id="ProtNLM"/>
    </source>
</evidence>